<gene>
    <name evidence="1" type="ORF">DS031_18995</name>
</gene>
<dbReference type="RefSeq" id="WP_113807628.1">
    <property type="nucleotide sequence ID" value="NZ_QOCW01000026.1"/>
</dbReference>
<sequence>MKVQNVQMFALGRNLVTTFTVYHEQSPAFAEVECMFSSDRIEDCKISLRNHHEVDSSLKEELIHLAEQEAEKIFTQHSLHIKQQLKV</sequence>
<dbReference type="OrthoDB" id="2880203at2"/>
<keyword evidence="2" id="KW-1185">Reference proteome</keyword>
<evidence type="ECO:0000313" key="2">
    <source>
        <dbReference type="Proteomes" id="UP000253314"/>
    </source>
</evidence>
<proteinExistence type="predicted"/>
<organism evidence="1 2">
    <name type="scientific">Bacillus taeanensis</name>
    <dbReference type="NCBI Taxonomy" id="273032"/>
    <lineage>
        <taxon>Bacteria</taxon>
        <taxon>Bacillati</taxon>
        <taxon>Bacillota</taxon>
        <taxon>Bacilli</taxon>
        <taxon>Bacillales</taxon>
        <taxon>Bacillaceae</taxon>
        <taxon>Bacillus</taxon>
    </lineage>
</organism>
<dbReference type="AlphaFoldDB" id="A0A366XQN5"/>
<dbReference type="EMBL" id="QOCW01000026">
    <property type="protein sequence ID" value="RBW68026.1"/>
    <property type="molecule type" value="Genomic_DNA"/>
</dbReference>
<protein>
    <submittedName>
        <fullName evidence="1">Uncharacterized protein</fullName>
    </submittedName>
</protein>
<accession>A0A366XQN5</accession>
<name>A0A366XQN5_9BACI</name>
<comment type="caution">
    <text evidence="1">The sequence shown here is derived from an EMBL/GenBank/DDBJ whole genome shotgun (WGS) entry which is preliminary data.</text>
</comment>
<reference evidence="1 2" key="1">
    <citation type="submission" date="2018-07" db="EMBL/GenBank/DDBJ databases">
        <title>Lottiidibacillus patelloidae gen. nov., sp. nov., isolated from the intestinal tract of a marine limpet and the reclassification of B. taeanensis BH030017T, B. algicola KMM 3737T and B. hwajinpoensis SW-72T as genus Lottiidibacillus.</title>
        <authorList>
            <person name="Liu R."/>
            <person name="Huang Z."/>
        </authorList>
    </citation>
    <scope>NUCLEOTIDE SEQUENCE [LARGE SCALE GENOMIC DNA]</scope>
    <source>
        <strain evidence="1 2">BH030017</strain>
    </source>
</reference>
<evidence type="ECO:0000313" key="1">
    <source>
        <dbReference type="EMBL" id="RBW68026.1"/>
    </source>
</evidence>
<dbReference type="Proteomes" id="UP000253314">
    <property type="component" value="Unassembled WGS sequence"/>
</dbReference>